<gene>
    <name evidence="5" type="ORF">EU508_04380</name>
</gene>
<dbReference type="InterPro" id="IPR023187">
    <property type="entry name" value="Tscrpt_reg_MarR-type_CS"/>
</dbReference>
<sequence>MKNDLVDVVIAQWNKERPDLDPSPMGVMGRLVRTDAMFCKELQTVFGRFGLNGGEFDVLATIRRSGKPFTLSPNQLLQTLMLTSGSMTNRIDKLEAKDLVARSSDPNDRRGVMVSLTEKGFQLIDQVVEEHIAKGQSLLSPLDKSEQQQLAVLLKKLLLGLSSSTYK</sequence>
<dbReference type="Gene3D" id="1.10.10.10">
    <property type="entry name" value="Winged helix-like DNA-binding domain superfamily/Winged helix DNA-binding domain"/>
    <property type="match status" value="1"/>
</dbReference>
<dbReference type="InterPro" id="IPR036388">
    <property type="entry name" value="WH-like_DNA-bd_sf"/>
</dbReference>
<dbReference type="GO" id="GO:0003677">
    <property type="term" value="F:DNA binding"/>
    <property type="evidence" value="ECO:0007669"/>
    <property type="project" value="UniProtKB-KW"/>
</dbReference>
<keyword evidence="3" id="KW-0804">Transcription</keyword>
<name>A0AB73BJX3_9GAMM</name>
<dbReference type="InterPro" id="IPR000835">
    <property type="entry name" value="HTH_MarR-typ"/>
</dbReference>
<dbReference type="InterPro" id="IPR036390">
    <property type="entry name" value="WH_DNA-bd_sf"/>
</dbReference>
<protein>
    <submittedName>
        <fullName evidence="5">MarR family transcriptional regulator</fullName>
    </submittedName>
</protein>
<dbReference type="SUPFAM" id="SSF46785">
    <property type="entry name" value="Winged helix' DNA-binding domain"/>
    <property type="match status" value="1"/>
</dbReference>
<dbReference type="PROSITE" id="PS50995">
    <property type="entry name" value="HTH_MARR_2"/>
    <property type="match status" value="1"/>
</dbReference>
<dbReference type="SMART" id="SM00347">
    <property type="entry name" value="HTH_MARR"/>
    <property type="match status" value="1"/>
</dbReference>
<evidence type="ECO:0000256" key="2">
    <source>
        <dbReference type="ARBA" id="ARBA00023125"/>
    </source>
</evidence>
<evidence type="ECO:0000256" key="1">
    <source>
        <dbReference type="ARBA" id="ARBA00023015"/>
    </source>
</evidence>
<evidence type="ECO:0000313" key="6">
    <source>
        <dbReference type="Proteomes" id="UP000324162"/>
    </source>
</evidence>
<dbReference type="Proteomes" id="UP000324162">
    <property type="component" value="Unassembled WGS sequence"/>
</dbReference>
<dbReference type="EMBL" id="SEUK01000042">
    <property type="protein sequence ID" value="KAA1163529.1"/>
    <property type="molecule type" value="Genomic_DNA"/>
</dbReference>
<dbReference type="AlphaFoldDB" id="A0AB73BJX3"/>
<dbReference type="PROSITE" id="PS01117">
    <property type="entry name" value="HTH_MARR_1"/>
    <property type="match status" value="1"/>
</dbReference>
<evidence type="ECO:0000259" key="4">
    <source>
        <dbReference type="PROSITE" id="PS50995"/>
    </source>
</evidence>
<dbReference type="PANTHER" id="PTHR42756">
    <property type="entry name" value="TRANSCRIPTIONAL REGULATOR, MARR"/>
    <property type="match status" value="1"/>
</dbReference>
<feature type="domain" description="HTH marR-type" evidence="4">
    <location>
        <begin position="21"/>
        <end position="159"/>
    </location>
</feature>
<dbReference type="GO" id="GO:0003700">
    <property type="term" value="F:DNA-binding transcription factor activity"/>
    <property type="evidence" value="ECO:0007669"/>
    <property type="project" value="InterPro"/>
</dbReference>
<organism evidence="5 6">
    <name type="scientific">Pseudoalteromonas fuliginea</name>
    <dbReference type="NCBI Taxonomy" id="1872678"/>
    <lineage>
        <taxon>Bacteria</taxon>
        <taxon>Pseudomonadati</taxon>
        <taxon>Pseudomonadota</taxon>
        <taxon>Gammaproteobacteria</taxon>
        <taxon>Alteromonadales</taxon>
        <taxon>Pseudoalteromonadaceae</taxon>
        <taxon>Pseudoalteromonas</taxon>
    </lineage>
</organism>
<dbReference type="PANTHER" id="PTHR42756:SF1">
    <property type="entry name" value="TRANSCRIPTIONAL REPRESSOR OF EMRAB OPERON"/>
    <property type="match status" value="1"/>
</dbReference>
<reference evidence="5 6" key="1">
    <citation type="submission" date="2019-01" db="EMBL/GenBank/DDBJ databases">
        <title>Genome sequences of marine Pseudoalteromonas species.</title>
        <authorList>
            <person name="Boraston A.B."/>
            <person name="Hehemann J.-H."/>
            <person name="Vickers C.J."/>
            <person name="Salama-Alber O."/>
            <person name="Abe K."/>
            <person name="Hettle A.J."/>
        </authorList>
    </citation>
    <scope>NUCLEOTIDE SEQUENCE [LARGE SCALE GENOMIC DNA]</scope>
    <source>
        <strain evidence="5 6">PS42</strain>
    </source>
</reference>
<dbReference type="Pfam" id="PF12802">
    <property type="entry name" value="MarR_2"/>
    <property type="match status" value="1"/>
</dbReference>
<accession>A0AB73BJX3</accession>
<dbReference type="PRINTS" id="PR00598">
    <property type="entry name" value="HTHMARR"/>
</dbReference>
<proteinExistence type="predicted"/>
<keyword evidence="2" id="KW-0238">DNA-binding</keyword>
<keyword evidence="1" id="KW-0805">Transcription regulation</keyword>
<comment type="caution">
    <text evidence="5">The sequence shown here is derived from an EMBL/GenBank/DDBJ whole genome shotgun (WGS) entry which is preliminary data.</text>
</comment>
<evidence type="ECO:0000256" key="3">
    <source>
        <dbReference type="ARBA" id="ARBA00023163"/>
    </source>
</evidence>
<evidence type="ECO:0000313" key="5">
    <source>
        <dbReference type="EMBL" id="KAA1163529.1"/>
    </source>
</evidence>